<name>A0A8J2YXW2_9PROT</name>
<reference evidence="2" key="1">
    <citation type="journal article" date="2014" name="Int. J. Syst. Evol. Microbiol.">
        <title>Complete genome sequence of Corynebacterium casei LMG S-19264T (=DSM 44701T), isolated from a smear-ripened cheese.</title>
        <authorList>
            <consortium name="US DOE Joint Genome Institute (JGI-PGF)"/>
            <person name="Walter F."/>
            <person name="Albersmeier A."/>
            <person name="Kalinowski J."/>
            <person name="Ruckert C."/>
        </authorList>
    </citation>
    <scope>NUCLEOTIDE SEQUENCE</scope>
    <source>
        <strain evidence="2">CGMCC 1.15725</strain>
    </source>
</reference>
<gene>
    <name evidence="2" type="ORF">GCM10011611_51130</name>
</gene>
<keyword evidence="1" id="KW-1133">Transmembrane helix</keyword>
<dbReference type="AlphaFoldDB" id="A0A8J2YXW2"/>
<dbReference type="InterPro" id="IPR015943">
    <property type="entry name" value="WD40/YVTN_repeat-like_dom_sf"/>
</dbReference>
<keyword evidence="3" id="KW-1185">Reference proteome</keyword>
<proteinExistence type="predicted"/>
<dbReference type="EMBL" id="BMJQ01000015">
    <property type="protein sequence ID" value="GGF38532.1"/>
    <property type="molecule type" value="Genomic_DNA"/>
</dbReference>
<accession>A0A8J2YXW2</accession>
<keyword evidence="1" id="KW-0812">Transmembrane</keyword>
<comment type="caution">
    <text evidence="2">The sequence shown here is derived from an EMBL/GenBank/DDBJ whole genome shotgun (WGS) entry which is preliminary data.</text>
</comment>
<reference evidence="2" key="2">
    <citation type="submission" date="2020-09" db="EMBL/GenBank/DDBJ databases">
        <authorList>
            <person name="Sun Q."/>
            <person name="Zhou Y."/>
        </authorList>
    </citation>
    <scope>NUCLEOTIDE SEQUENCE</scope>
    <source>
        <strain evidence="2">CGMCC 1.15725</strain>
    </source>
</reference>
<protein>
    <recommendedName>
        <fullName evidence="4">NHL repeat containing protein</fullName>
    </recommendedName>
</protein>
<evidence type="ECO:0008006" key="4">
    <source>
        <dbReference type="Google" id="ProtNLM"/>
    </source>
</evidence>
<evidence type="ECO:0000256" key="1">
    <source>
        <dbReference type="SAM" id="Phobius"/>
    </source>
</evidence>
<dbReference type="Gene3D" id="2.130.10.10">
    <property type="entry name" value="YVTN repeat-like/Quinoprotein amine dehydrogenase"/>
    <property type="match status" value="1"/>
</dbReference>
<sequence>MSRAKTGRANLNTASVGMVYPTLPASSAGSYARHRARIVPLLRGTALVAALAFVPLHMAAADAFLPQIVISSTVPANGDENPYGVAVVPSGFPSGAAIKPGDILVSNFNNANNPQNTGNLQGTGSTIIKLTANGKIAPNGSASVFFQGGAGLGLTTALGVLRKGFVIVGNVPTSDGTVGTIKPGSLLVIDRNGKLFAQIPATPATTLNGPWDLTIFDEGSIALLFVSNVLDGTVSRLDLIIGNNSFQVTSATRIASGYTHVPNASALVLGPTGLVFDAENDALFVASTGDNAIYKIDNAGARTQPVTRGALVTQDPHLRGPLALARAPNGDLLAANGDAVNADPTHPSEIVEFTPSGQFVTEFNVDAAQGGAFGIAVGRTPAGAASLVAVDDVTNTVQVYPLSPENANP</sequence>
<dbReference type="RefSeq" id="WP_229743949.1">
    <property type="nucleotide sequence ID" value="NZ_BMJQ01000015.1"/>
</dbReference>
<feature type="transmembrane region" description="Helical" evidence="1">
    <location>
        <begin position="41"/>
        <end position="60"/>
    </location>
</feature>
<dbReference type="Proteomes" id="UP000646365">
    <property type="component" value="Unassembled WGS sequence"/>
</dbReference>
<evidence type="ECO:0000313" key="2">
    <source>
        <dbReference type="EMBL" id="GGF38532.1"/>
    </source>
</evidence>
<dbReference type="SUPFAM" id="SSF75011">
    <property type="entry name" value="3-carboxy-cis,cis-mucoante lactonizing enzyme"/>
    <property type="match status" value="1"/>
</dbReference>
<keyword evidence="1" id="KW-0472">Membrane</keyword>
<evidence type="ECO:0000313" key="3">
    <source>
        <dbReference type="Proteomes" id="UP000646365"/>
    </source>
</evidence>
<organism evidence="2 3">
    <name type="scientific">Aliidongia dinghuensis</name>
    <dbReference type="NCBI Taxonomy" id="1867774"/>
    <lineage>
        <taxon>Bacteria</taxon>
        <taxon>Pseudomonadati</taxon>
        <taxon>Pseudomonadota</taxon>
        <taxon>Alphaproteobacteria</taxon>
        <taxon>Rhodospirillales</taxon>
        <taxon>Dongiaceae</taxon>
        <taxon>Aliidongia</taxon>
    </lineage>
</organism>